<evidence type="ECO:0000256" key="1">
    <source>
        <dbReference type="ARBA" id="ARBA00004571"/>
    </source>
</evidence>
<reference evidence="9" key="1">
    <citation type="journal article" date="2016" name="Genome Announc.">
        <title>Draft Genome Sequences of Two Novel Amoeba-Resistant Intranuclear Bacteria, 'Candidatus Berkiella cookevillensis' and 'Candidatus Berkiella aquae'.</title>
        <authorList>
            <person name="Mehari Y.T."/>
            <person name="Arivett B.A."/>
            <person name="Farone A.L."/>
            <person name="Gunderson J.H."/>
            <person name="Farone M.B."/>
        </authorList>
    </citation>
    <scope>NUCLEOTIDE SEQUENCE</scope>
    <source>
        <strain evidence="9">HT99</strain>
    </source>
</reference>
<evidence type="ECO:0000256" key="2">
    <source>
        <dbReference type="ARBA" id="ARBA00008163"/>
    </source>
</evidence>
<keyword evidence="10" id="KW-1185">Reference proteome</keyword>
<evidence type="ECO:0000256" key="8">
    <source>
        <dbReference type="SAM" id="SignalP"/>
    </source>
</evidence>
<evidence type="ECO:0000313" key="9">
    <source>
        <dbReference type="EMBL" id="MCS5711301.1"/>
    </source>
</evidence>
<evidence type="ECO:0000256" key="5">
    <source>
        <dbReference type="ARBA" id="ARBA00022729"/>
    </source>
</evidence>
<dbReference type="AlphaFoldDB" id="A0AAE3L7H8"/>
<keyword evidence="6" id="KW-0472">Membrane</keyword>
<sequence length="428" mass="46494">MLKRKSNIVLNVALGLLIAGQAKAGGVMLYEIGSDDIGLAAAGYSARAQDPSTILTNPAGMTRLEGNQLFIGVQALYQDVRLTPTSASPFLGTENGGNPVEWFPGGSFFYSQTINDFIKAGIGIYGNFGSSLSYDDAFVGRYSVISSTLLGMTVQPTIALELEGGLSVGAGLMIMNGFYRNKVAVNNSAFAGIPFPDGLLKLSDHAWAVGANVGLLYEPTPCTRFGLTYQSPIKLDFAARTHYLNTYPTVNTVLSSVGLLDANIDIGIEVPQSTMLSMFHQMTEQWAVLVSAGWQNWKRFGQIELGVSSSDVTSLIVDQKYKDSWHGAIGLQHQFRERWLINMGVGYDSKFQNPDKIPVNVPVNDAWRFGLGTRYAYRSDLDFGLAGEYVYGGNLRVDNHGLIKGDLVGTYKHAAVYFLGLNANWKCV</sequence>
<accession>A0AAE3L7H8</accession>
<proteinExistence type="inferred from homology"/>
<keyword evidence="5 8" id="KW-0732">Signal</keyword>
<keyword evidence="7" id="KW-0998">Cell outer membrane</keyword>
<dbReference type="PANTHER" id="PTHR35093:SF8">
    <property type="entry name" value="OUTER MEMBRANE PROTEIN NMB0088-RELATED"/>
    <property type="match status" value="1"/>
</dbReference>
<dbReference type="GO" id="GO:0015483">
    <property type="term" value="F:long-chain fatty acid transporting porin activity"/>
    <property type="evidence" value="ECO:0007669"/>
    <property type="project" value="TreeGrafter"/>
</dbReference>
<evidence type="ECO:0000256" key="3">
    <source>
        <dbReference type="ARBA" id="ARBA00022452"/>
    </source>
</evidence>
<dbReference type="Gene3D" id="2.40.160.60">
    <property type="entry name" value="Outer membrane protein transport protein (OMPP1/FadL/TodX)"/>
    <property type="match status" value="1"/>
</dbReference>
<dbReference type="Pfam" id="PF03349">
    <property type="entry name" value="Toluene_X"/>
    <property type="match status" value="1"/>
</dbReference>
<gene>
    <name evidence="9" type="ORF">HT99x_007630</name>
</gene>
<protein>
    <submittedName>
        <fullName evidence="9">Outer membrane protein transport protein</fullName>
    </submittedName>
</protein>
<dbReference type="Proteomes" id="UP000051497">
    <property type="component" value="Unassembled WGS sequence"/>
</dbReference>
<dbReference type="GO" id="GO:0009279">
    <property type="term" value="C:cell outer membrane"/>
    <property type="evidence" value="ECO:0007669"/>
    <property type="project" value="UniProtKB-SubCell"/>
</dbReference>
<feature type="chain" id="PRO_5042118153" evidence="8">
    <location>
        <begin position="25"/>
        <end position="428"/>
    </location>
</feature>
<evidence type="ECO:0000256" key="6">
    <source>
        <dbReference type="ARBA" id="ARBA00023136"/>
    </source>
</evidence>
<keyword evidence="4" id="KW-0812">Transmembrane</keyword>
<evidence type="ECO:0000256" key="4">
    <source>
        <dbReference type="ARBA" id="ARBA00022692"/>
    </source>
</evidence>
<dbReference type="PANTHER" id="PTHR35093">
    <property type="entry name" value="OUTER MEMBRANE PROTEIN NMB0088-RELATED"/>
    <property type="match status" value="1"/>
</dbReference>
<dbReference type="RefSeq" id="WP_075066669.1">
    <property type="nucleotide sequence ID" value="NZ_LKAJ02000001.1"/>
</dbReference>
<reference evidence="9" key="2">
    <citation type="submission" date="2021-06" db="EMBL/GenBank/DDBJ databases">
        <title>Genomic Description and Analysis of Intracellular Bacteria, Candidatus Berkiella cookevillensis and Candidatus Berkiella aquae.</title>
        <authorList>
            <person name="Kidane D.T."/>
            <person name="Mehari Y.T."/>
            <person name="Rice F.C."/>
            <person name="Arivett B.A."/>
            <person name="Farone A.L."/>
            <person name="Berk S.G."/>
            <person name="Farone M.B."/>
        </authorList>
    </citation>
    <scope>NUCLEOTIDE SEQUENCE</scope>
    <source>
        <strain evidence="9">HT99</strain>
    </source>
</reference>
<organism evidence="9 10">
    <name type="scientific">Candidatus Berkiella aquae</name>
    <dbReference type="NCBI Taxonomy" id="295108"/>
    <lineage>
        <taxon>Bacteria</taxon>
        <taxon>Pseudomonadati</taxon>
        <taxon>Pseudomonadota</taxon>
        <taxon>Gammaproteobacteria</taxon>
        <taxon>Candidatus Berkiellales</taxon>
        <taxon>Candidatus Berkiellaceae</taxon>
        <taxon>Candidatus Berkiella</taxon>
    </lineage>
</organism>
<dbReference type="EMBL" id="LKAJ02000001">
    <property type="protein sequence ID" value="MCS5711301.1"/>
    <property type="molecule type" value="Genomic_DNA"/>
</dbReference>
<evidence type="ECO:0000256" key="7">
    <source>
        <dbReference type="ARBA" id="ARBA00023237"/>
    </source>
</evidence>
<comment type="caution">
    <text evidence="9">The sequence shown here is derived from an EMBL/GenBank/DDBJ whole genome shotgun (WGS) entry which is preliminary data.</text>
</comment>
<dbReference type="InterPro" id="IPR005017">
    <property type="entry name" value="OMPP1/FadL/TodX"/>
</dbReference>
<name>A0AAE3L7H8_9GAMM</name>
<feature type="signal peptide" evidence="8">
    <location>
        <begin position="1"/>
        <end position="24"/>
    </location>
</feature>
<comment type="similarity">
    <text evidence="2">Belongs to the OmpP1/FadL family.</text>
</comment>
<evidence type="ECO:0000313" key="10">
    <source>
        <dbReference type="Proteomes" id="UP000051497"/>
    </source>
</evidence>
<dbReference type="SUPFAM" id="SSF56935">
    <property type="entry name" value="Porins"/>
    <property type="match status" value="1"/>
</dbReference>
<keyword evidence="3" id="KW-1134">Transmembrane beta strand</keyword>
<comment type="subcellular location">
    <subcellularLocation>
        <location evidence="1">Cell outer membrane</location>
        <topology evidence="1">Multi-pass membrane protein</topology>
    </subcellularLocation>
</comment>